<dbReference type="PATRIC" id="fig|1227461.3.peg.3563"/>
<keyword evidence="10" id="KW-0456">Lyase</keyword>
<dbReference type="EC" id="4.2.1.8" evidence="7"/>
<comment type="cofactor">
    <cofactor evidence="2">
        <name>Mn(2+)</name>
        <dbReference type="ChEBI" id="CHEBI:29035"/>
    </cofactor>
</comment>
<name>M0FZ97_HALPT</name>
<dbReference type="Gene3D" id="3.20.20.150">
    <property type="entry name" value="Divalent-metal-dependent TIM barrel enzymes"/>
    <property type="match status" value="1"/>
</dbReference>
<dbReference type="SUPFAM" id="SSF51658">
    <property type="entry name" value="Xylose isomerase-like"/>
    <property type="match status" value="1"/>
</dbReference>
<evidence type="ECO:0000256" key="8">
    <source>
        <dbReference type="ARBA" id="ARBA00023004"/>
    </source>
</evidence>
<comment type="cofactor">
    <cofactor evidence="3">
        <name>Fe(2+)</name>
        <dbReference type="ChEBI" id="CHEBI:29033"/>
    </cofactor>
</comment>
<dbReference type="AlphaFoldDB" id="M0FZ97"/>
<comment type="caution">
    <text evidence="11">The sequence shown here is derived from an EMBL/GenBank/DDBJ whole genome shotgun (WGS) entry which is preliminary data.</text>
</comment>
<dbReference type="GO" id="GO:0042840">
    <property type="term" value="P:D-glucuronate catabolic process"/>
    <property type="evidence" value="ECO:0007669"/>
    <property type="project" value="TreeGrafter"/>
</dbReference>
<keyword evidence="12" id="KW-1185">Reference proteome</keyword>
<organism evidence="11 12">
    <name type="scientific">Haloferax prahovense (strain DSM 18310 / JCM 13924 / TL6)</name>
    <dbReference type="NCBI Taxonomy" id="1227461"/>
    <lineage>
        <taxon>Archaea</taxon>
        <taxon>Methanobacteriati</taxon>
        <taxon>Methanobacteriota</taxon>
        <taxon>Stenosarchaea group</taxon>
        <taxon>Halobacteria</taxon>
        <taxon>Halobacteriales</taxon>
        <taxon>Haloferacaceae</taxon>
        <taxon>Haloferax</taxon>
    </lineage>
</organism>
<dbReference type="InterPro" id="IPR036237">
    <property type="entry name" value="Xyl_isomerase-like_sf"/>
</dbReference>
<comment type="similarity">
    <text evidence="6">Belongs to the mannonate dehydratase family.</text>
</comment>
<evidence type="ECO:0000256" key="1">
    <source>
        <dbReference type="ARBA" id="ARBA00001794"/>
    </source>
</evidence>
<evidence type="ECO:0000313" key="11">
    <source>
        <dbReference type="EMBL" id="ELZ63919.1"/>
    </source>
</evidence>
<accession>M0FZ97</accession>
<evidence type="ECO:0000256" key="5">
    <source>
        <dbReference type="ARBA" id="ARBA00004892"/>
    </source>
</evidence>
<evidence type="ECO:0000256" key="3">
    <source>
        <dbReference type="ARBA" id="ARBA00001954"/>
    </source>
</evidence>
<comment type="pathway">
    <text evidence="5">Carbohydrate metabolism; pentose and glucuronate interconversion.</text>
</comment>
<dbReference type="Pfam" id="PF03786">
    <property type="entry name" value="UxuA"/>
    <property type="match status" value="2"/>
</dbReference>
<dbReference type="EMBL" id="AOLG01000056">
    <property type="protein sequence ID" value="ELZ63919.1"/>
    <property type="molecule type" value="Genomic_DNA"/>
</dbReference>
<evidence type="ECO:0000256" key="4">
    <source>
        <dbReference type="ARBA" id="ARBA00002713"/>
    </source>
</evidence>
<dbReference type="InterPro" id="IPR004628">
    <property type="entry name" value="Man_deHydtase"/>
</dbReference>
<dbReference type="GO" id="GO:0008198">
    <property type="term" value="F:ferrous iron binding"/>
    <property type="evidence" value="ECO:0007669"/>
    <property type="project" value="TreeGrafter"/>
</dbReference>
<comment type="catalytic activity">
    <reaction evidence="1">
        <text>D-mannonate = 2-dehydro-3-deoxy-D-gluconate + H2O</text>
        <dbReference type="Rhea" id="RHEA:20097"/>
        <dbReference type="ChEBI" id="CHEBI:15377"/>
        <dbReference type="ChEBI" id="CHEBI:17767"/>
        <dbReference type="ChEBI" id="CHEBI:57990"/>
        <dbReference type="EC" id="4.2.1.8"/>
    </reaction>
</comment>
<dbReference type="PANTHER" id="PTHR30387">
    <property type="entry name" value="MANNONATE DEHYDRATASE"/>
    <property type="match status" value="1"/>
</dbReference>
<dbReference type="GO" id="GO:0008927">
    <property type="term" value="F:mannonate dehydratase activity"/>
    <property type="evidence" value="ECO:0007669"/>
    <property type="project" value="UniProtKB-EC"/>
</dbReference>
<protein>
    <recommendedName>
        <fullName evidence="7">mannonate dehydratase</fullName>
        <ecNumber evidence="7">4.2.1.8</ecNumber>
    </recommendedName>
</protein>
<sequence length="312" mass="35602">MLPPSPDRRWTLAKQLGVESAVVRFWGVDDWWEYETLLETRNRFADHGFSLDVVEDRPPMERTVLGQEGRDEEIETVKRLLRNMGRLGIDVYCWVWTENPVGVLRTSDSIPDRGDSLVTGYDHEWIERAEDHPAAGITEEELWDNLQYFLDEVVPVAEEAGVKMALHPDDPPVEELRGVPRLVTSLERYERVLELHESPNHGVTFCQGNFAAMGEDVPSAIRRLGERIHFVHFRDVEGTPESFVETWHDDGPTDMTAAMEAYQDIGFDGAIRPDHVPKMLGEEDRAEAHAGYTDMGRLFAIGYMKGLIERGQ</sequence>
<evidence type="ECO:0000256" key="2">
    <source>
        <dbReference type="ARBA" id="ARBA00001936"/>
    </source>
</evidence>
<evidence type="ECO:0000256" key="9">
    <source>
        <dbReference type="ARBA" id="ARBA00023211"/>
    </source>
</evidence>
<dbReference type="PIRSF" id="PIRSF016049">
    <property type="entry name" value="Man_dehyd"/>
    <property type="match status" value="1"/>
</dbReference>
<gene>
    <name evidence="11" type="ORF">C457_18128</name>
</gene>
<keyword evidence="9" id="KW-0464">Manganese</keyword>
<dbReference type="OrthoDB" id="39900at2157"/>
<evidence type="ECO:0000256" key="6">
    <source>
        <dbReference type="ARBA" id="ARBA00007389"/>
    </source>
</evidence>
<evidence type="ECO:0000256" key="7">
    <source>
        <dbReference type="ARBA" id="ARBA00012927"/>
    </source>
</evidence>
<dbReference type="PANTHER" id="PTHR30387:SF2">
    <property type="entry name" value="MANNONATE DEHYDRATASE"/>
    <property type="match status" value="1"/>
</dbReference>
<comment type="function">
    <text evidence="4">Catalyzes the dehydration of D-mannonate.</text>
</comment>
<proteinExistence type="inferred from homology"/>
<reference evidence="11 12" key="1">
    <citation type="journal article" date="2014" name="PLoS Genet.">
        <title>Phylogenetically driven sequencing of extremely halophilic archaea reveals strategies for static and dynamic osmo-response.</title>
        <authorList>
            <person name="Becker E.A."/>
            <person name="Seitzer P.M."/>
            <person name="Tritt A."/>
            <person name="Larsen D."/>
            <person name="Krusor M."/>
            <person name="Yao A.I."/>
            <person name="Wu D."/>
            <person name="Madern D."/>
            <person name="Eisen J.A."/>
            <person name="Darling A.E."/>
            <person name="Facciotti M.T."/>
        </authorList>
    </citation>
    <scope>NUCLEOTIDE SEQUENCE [LARGE SCALE GENOMIC DNA]</scope>
    <source>
        <strain evidence="12">DSM 18310 / JCM 13924 / TL6</strain>
    </source>
</reference>
<keyword evidence="8" id="KW-0408">Iron</keyword>
<dbReference type="GO" id="GO:0030145">
    <property type="term" value="F:manganese ion binding"/>
    <property type="evidence" value="ECO:0007669"/>
    <property type="project" value="TreeGrafter"/>
</dbReference>
<dbReference type="Proteomes" id="UP000011559">
    <property type="component" value="Unassembled WGS sequence"/>
</dbReference>
<evidence type="ECO:0000313" key="12">
    <source>
        <dbReference type="Proteomes" id="UP000011559"/>
    </source>
</evidence>
<evidence type="ECO:0000256" key="10">
    <source>
        <dbReference type="ARBA" id="ARBA00023239"/>
    </source>
</evidence>